<name>A0A179I8C9_CORDF</name>
<dbReference type="Proteomes" id="UP000243081">
    <property type="component" value="Unassembled WGS sequence"/>
</dbReference>
<accession>A0A179I8C9</accession>
<evidence type="ECO:0000313" key="2">
    <source>
        <dbReference type="Proteomes" id="UP000243081"/>
    </source>
</evidence>
<keyword evidence="2" id="KW-1185">Reference proteome</keyword>
<comment type="caution">
    <text evidence="1">The sequence shown here is derived from an EMBL/GenBank/DDBJ whole genome shotgun (WGS) entry which is preliminary data.</text>
</comment>
<proteinExistence type="predicted"/>
<dbReference type="EMBL" id="LUKN01002828">
    <property type="protein sequence ID" value="OAQ98534.1"/>
    <property type="molecule type" value="Genomic_DNA"/>
</dbReference>
<gene>
    <name evidence="1" type="ORF">LLEC1_02773</name>
</gene>
<dbReference type="AlphaFoldDB" id="A0A179I8C9"/>
<sequence length="212" mass="24301">MTEILAPYSHEHFHSLPTVKDAHDAFKVLDGQSHVEWFKNFFVEHGMERKFGLAMMHRHFDMDPSEKLVEYLGTSTPWAGSVAGMREPQPCMWAFDSQGLLRPTEYRYSTMTDGTFEGNELEFAAKLKAELASRGLFHLFGLARYPGDNFAGSCEFTQGRANINLHPKDYPDDLRAFSTIWFFSPPLWERKCSCKCNEVSKDHSHQGHRSSS</sequence>
<protein>
    <submittedName>
        <fullName evidence="1">Uncharacterized protein</fullName>
    </submittedName>
</protein>
<reference evidence="1 2" key="1">
    <citation type="submission" date="2016-03" db="EMBL/GenBank/DDBJ databases">
        <title>Fine-scale spatial genetic structure of a fungal parasite of coffee scale insects.</title>
        <authorList>
            <person name="Jackson D."/>
            <person name="Zemenick K.A."/>
            <person name="Malloure B."/>
            <person name="Quandt C.A."/>
            <person name="James T.Y."/>
        </authorList>
    </citation>
    <scope>NUCLEOTIDE SEQUENCE [LARGE SCALE GENOMIC DNA]</scope>
    <source>
        <strain evidence="1 2">UM487</strain>
    </source>
</reference>
<organism evidence="1 2">
    <name type="scientific">Cordyceps confragosa</name>
    <name type="common">Lecanicillium lecanii</name>
    <dbReference type="NCBI Taxonomy" id="2714763"/>
    <lineage>
        <taxon>Eukaryota</taxon>
        <taxon>Fungi</taxon>
        <taxon>Dikarya</taxon>
        <taxon>Ascomycota</taxon>
        <taxon>Pezizomycotina</taxon>
        <taxon>Sordariomycetes</taxon>
        <taxon>Hypocreomycetidae</taxon>
        <taxon>Hypocreales</taxon>
        <taxon>Cordycipitaceae</taxon>
        <taxon>Akanthomyces</taxon>
    </lineage>
</organism>
<evidence type="ECO:0000313" key="1">
    <source>
        <dbReference type="EMBL" id="OAQ98534.1"/>
    </source>
</evidence>
<dbReference type="OrthoDB" id="4864046at2759"/>
<dbReference type="OMA" id="CEITHGR"/>